<reference evidence="3 4" key="1">
    <citation type="submission" date="2009-12" db="EMBL/GenBank/DDBJ databases">
        <title>The draft genome of Batrachochytrium dendrobatidis.</title>
        <authorList>
            <consortium name="US DOE Joint Genome Institute (JGI-PGF)"/>
            <person name="Kuo A."/>
            <person name="Salamov A."/>
            <person name="Schmutz J."/>
            <person name="Lucas S."/>
            <person name="Pitluck S."/>
            <person name="Rosenblum E."/>
            <person name="Stajich J."/>
            <person name="Eisen M."/>
            <person name="Grigoriev I.V."/>
        </authorList>
    </citation>
    <scope>NUCLEOTIDE SEQUENCE [LARGE SCALE GENOMIC DNA]</scope>
    <source>
        <strain evidence="4">JAM81 / FGSC 10211</strain>
    </source>
</reference>
<feature type="compositionally biased region" description="Polar residues" evidence="1">
    <location>
        <begin position="86"/>
        <end position="121"/>
    </location>
</feature>
<feature type="compositionally biased region" description="Basic and acidic residues" evidence="1">
    <location>
        <begin position="397"/>
        <end position="407"/>
    </location>
</feature>
<feature type="compositionally biased region" description="Basic and acidic residues" evidence="1">
    <location>
        <begin position="346"/>
        <end position="361"/>
    </location>
</feature>
<feature type="compositionally biased region" description="Polar residues" evidence="1">
    <location>
        <begin position="460"/>
        <end position="470"/>
    </location>
</feature>
<feature type="compositionally biased region" description="Acidic residues" evidence="1">
    <location>
        <begin position="299"/>
        <end position="319"/>
    </location>
</feature>
<dbReference type="EMBL" id="GL882885">
    <property type="protein sequence ID" value="EGF79639.1"/>
    <property type="molecule type" value="Genomic_DNA"/>
</dbReference>
<organism evidence="3 4">
    <name type="scientific">Batrachochytrium dendrobatidis (strain JAM81 / FGSC 10211)</name>
    <name type="common">Frog chytrid fungus</name>
    <dbReference type="NCBI Taxonomy" id="684364"/>
    <lineage>
        <taxon>Eukaryota</taxon>
        <taxon>Fungi</taxon>
        <taxon>Fungi incertae sedis</taxon>
        <taxon>Chytridiomycota</taxon>
        <taxon>Chytridiomycota incertae sedis</taxon>
        <taxon>Chytridiomycetes</taxon>
        <taxon>Rhizophydiales</taxon>
        <taxon>Rhizophydiales incertae sedis</taxon>
        <taxon>Batrachochytrium</taxon>
    </lineage>
</organism>
<dbReference type="Proteomes" id="UP000007241">
    <property type="component" value="Unassembled WGS sequence"/>
</dbReference>
<dbReference type="RefSeq" id="XP_006679420.1">
    <property type="nucleotide sequence ID" value="XM_006679357.1"/>
</dbReference>
<gene>
    <name evidence="3" type="ORF">BATDEDRAFT_25310</name>
</gene>
<evidence type="ECO:0000313" key="4">
    <source>
        <dbReference type="Proteomes" id="UP000007241"/>
    </source>
</evidence>
<evidence type="ECO:0000256" key="1">
    <source>
        <dbReference type="SAM" id="MobiDB-lite"/>
    </source>
</evidence>
<protein>
    <submittedName>
        <fullName evidence="3">Uncharacterized protein</fullName>
    </submittedName>
</protein>
<keyword evidence="2" id="KW-0732">Signal</keyword>
<dbReference type="InParanoid" id="F4P4J9"/>
<feature type="compositionally biased region" description="Acidic residues" evidence="1">
    <location>
        <begin position="327"/>
        <end position="337"/>
    </location>
</feature>
<dbReference type="GeneID" id="18238755"/>
<accession>F4P4J9</accession>
<evidence type="ECO:0000313" key="3">
    <source>
        <dbReference type="EMBL" id="EGF79639.1"/>
    </source>
</evidence>
<dbReference type="AlphaFoldDB" id="F4P4J9"/>
<evidence type="ECO:0000256" key="2">
    <source>
        <dbReference type="SAM" id="SignalP"/>
    </source>
</evidence>
<feature type="region of interest" description="Disordered" evidence="1">
    <location>
        <begin position="297"/>
        <end position="470"/>
    </location>
</feature>
<sequence>MKLISIAVFSLFSTAVIAHPYISESSINLEKRAIGDDVSETQHQNNESNDDVGSVVQVNEQVTDTSQSTADSSVLDNLDSKHLAVSNDQQHTSDSDCQLCNLSPNKDSTPQTDAQSSSLSSDGYCDTGSKLLDIFMYICGWTEMTLQQQLKEIEATMTYLGMSISDDTEFECPLNINMDLLKSRAQAACNLETMLQDYWENGKQQMLELARNQLVLNLDILKMSSQEIIVNSGKTLKSCLKPERCASFKQYGSKQSDYESDQLPSRNTRIKFTTKTTRKFIKNKKIRKYGKDVTRNILDDEDSDSDSDSDSYSDSDSDSDSALYSDSDLDEGLDSNENENGMQVEFDEKTNERLNKVHEKFSSMFKVPETNIKHDTQQNTHESESTSNEQETTLLNKDFEQTKDNTKTIECPNQGPSQPKTRFTVSPVDEPETKSETQSSSQSKTRFTVSPVNEPETKSEAQSSSQPKTK</sequence>
<feature type="compositionally biased region" description="Polar residues" evidence="1">
    <location>
        <begin position="414"/>
        <end position="424"/>
    </location>
</feature>
<proteinExistence type="predicted"/>
<feature type="chain" id="PRO_5003314868" evidence="2">
    <location>
        <begin position="19"/>
        <end position="470"/>
    </location>
</feature>
<dbReference type="HOGENOM" id="CLU_031887_0_0_1"/>
<feature type="region of interest" description="Disordered" evidence="1">
    <location>
        <begin position="85"/>
        <end position="121"/>
    </location>
</feature>
<keyword evidence="4" id="KW-1185">Reference proteome</keyword>
<feature type="compositionally biased region" description="Basic and acidic residues" evidence="1">
    <location>
        <begin position="371"/>
        <end position="384"/>
    </location>
</feature>
<feature type="signal peptide" evidence="2">
    <location>
        <begin position="1"/>
        <end position="18"/>
    </location>
</feature>
<feature type="compositionally biased region" description="Low complexity" evidence="1">
    <location>
        <begin position="436"/>
        <end position="445"/>
    </location>
</feature>
<name>F4P4J9_BATDJ</name>